<keyword evidence="2" id="KW-0472">Membrane</keyword>
<evidence type="ECO:0000256" key="1">
    <source>
        <dbReference type="SAM" id="MobiDB-lite"/>
    </source>
</evidence>
<proteinExistence type="predicted"/>
<feature type="region of interest" description="Disordered" evidence="1">
    <location>
        <begin position="328"/>
        <end position="354"/>
    </location>
</feature>
<feature type="domain" description="Plastid division protein CDP1-like IMS" evidence="3">
    <location>
        <begin position="362"/>
        <end position="478"/>
    </location>
</feature>
<dbReference type="AlphaFoldDB" id="A0AAT9K327"/>
<reference evidence="4" key="1">
    <citation type="submission" date="2024-01" db="EMBL/GenBank/DDBJ databases">
        <title>Synechococcus elongatus PCC 11802, a close yet different native of Synechococcus elongatus PCC 11801.</title>
        <authorList>
            <person name="Jaiswal D."/>
            <person name="Sengupta A."/>
            <person name="Sengupta S."/>
            <person name="Pakrasi H.B."/>
            <person name="Wangikar P."/>
        </authorList>
    </citation>
    <scope>NUCLEOTIDE SEQUENCE</scope>
    <source>
        <strain evidence="4">PCC 11802</strain>
    </source>
</reference>
<evidence type="ECO:0000259" key="3">
    <source>
        <dbReference type="Pfam" id="PF13355"/>
    </source>
</evidence>
<dbReference type="InterPro" id="IPR025344">
    <property type="entry name" value="CDP1-like_IMS"/>
</dbReference>
<protein>
    <submittedName>
        <fullName evidence="4">ARC6/PARC6 family protein</fullName>
    </submittedName>
</protein>
<feature type="region of interest" description="Disordered" evidence="1">
    <location>
        <begin position="228"/>
        <end position="250"/>
    </location>
</feature>
<sequence>MLKNLGLTQRYKIISTLRSRLIGKLYKVEASSSNFVFSMLVLELQHENLDIKKLLKLEHLASFLNSYATALSLEALSLEESQLIAVQPWSNTPTLDQGAQISVREGRQLLLQGLEFVQAAQDIELSVGGLQSDNLTWDGKTLKILPLGAIADQVFPPSTSNLAQLASTVVWSLTHLSIEPGKPGQFWQAQIQLEDPELRQILEDLLLGQITNTQTALDLLKRSPSQLTITPVPTDTSDQPGPISIAPIINPEQPSTASANLVASAEKRKSDSGPIVAAVLAGCLGIAILVVVPLSVVISSSRNISTADSRAAEQEQLQLELERTRRELEAARRDQGTTSSSNNSAAPPAVPDSTFSLTRDQAAEIVSAWLSRKSQVFGPPYDTNEVAPFVTGALWTDINKPNGPVQWLRNNNSYYRYNQSNITEVINFDTSGSKPKLTVRVYEDRVLYTPRGTDPNQSGSSNDIFTYDFELEGDQWMIADYRKN</sequence>
<dbReference type="Pfam" id="PF13355">
    <property type="entry name" value="ARC6-like_IMS"/>
    <property type="match status" value="1"/>
</dbReference>
<feature type="transmembrane region" description="Helical" evidence="2">
    <location>
        <begin position="275"/>
        <end position="298"/>
    </location>
</feature>
<keyword evidence="2" id="KW-1133">Transmembrane helix</keyword>
<feature type="compositionally biased region" description="Polar residues" evidence="1">
    <location>
        <begin position="228"/>
        <end position="239"/>
    </location>
</feature>
<evidence type="ECO:0000313" key="4">
    <source>
        <dbReference type="EMBL" id="QFZ92223.2"/>
    </source>
</evidence>
<evidence type="ECO:0000256" key="2">
    <source>
        <dbReference type="SAM" id="Phobius"/>
    </source>
</evidence>
<accession>A0AAT9K327</accession>
<keyword evidence="2" id="KW-0812">Transmembrane</keyword>
<name>A0AAT9K327_SYNEL</name>
<gene>
    <name evidence="4" type="ORF">EKO22_07485</name>
</gene>
<dbReference type="EMBL" id="CP034671">
    <property type="protein sequence ID" value="QFZ92223.2"/>
    <property type="molecule type" value="Genomic_DNA"/>
</dbReference>
<dbReference type="RefSeq" id="WP_208678757.1">
    <property type="nucleotide sequence ID" value="NZ_CP034671.2"/>
</dbReference>
<organism evidence="4">
    <name type="scientific">Synechococcus elongatus PCC 11802</name>
    <dbReference type="NCBI Taxonomy" id="2283154"/>
    <lineage>
        <taxon>Bacteria</taxon>
        <taxon>Bacillati</taxon>
        <taxon>Cyanobacteriota</taxon>
        <taxon>Cyanophyceae</taxon>
        <taxon>Synechococcales</taxon>
        <taxon>Synechococcaceae</taxon>
        <taxon>Synechococcus</taxon>
    </lineage>
</organism>